<name>A0A9W6U7T1_9STRA</name>
<keyword evidence="2" id="KW-1185">Reference proteome</keyword>
<dbReference type="OrthoDB" id="152425at2759"/>
<sequence length="196" mass="21863">MSDNWRLDVKFQGRSIDLVGRLPAEKRSLLRDFPRRLAVGTKAKLSAIPQKGFFCKFFAKNCEEMKVYMKKHECALCVQFVASTFNFTLGETGTDEFVSVVSAGASPESLKSLCTDRDGVVIGFIVSEVNVEMEEKLHERMKVMEELETTAKAISSTFGDPMLEFDLLIDQLDTKPSAIQVRCIVGDCDDAVVCND</sequence>
<dbReference type="Proteomes" id="UP001165083">
    <property type="component" value="Unassembled WGS sequence"/>
</dbReference>
<gene>
    <name evidence="1" type="ORF">Plil01_001120900</name>
</gene>
<evidence type="ECO:0000313" key="1">
    <source>
        <dbReference type="EMBL" id="GMF26865.1"/>
    </source>
</evidence>
<evidence type="ECO:0000313" key="2">
    <source>
        <dbReference type="Proteomes" id="UP001165083"/>
    </source>
</evidence>
<reference evidence="1" key="1">
    <citation type="submission" date="2023-04" db="EMBL/GenBank/DDBJ databases">
        <title>Phytophthora lilii NBRC 32176.</title>
        <authorList>
            <person name="Ichikawa N."/>
            <person name="Sato H."/>
            <person name="Tonouchi N."/>
        </authorList>
    </citation>
    <scope>NUCLEOTIDE SEQUENCE</scope>
    <source>
        <strain evidence="1">NBRC 32176</strain>
    </source>
</reference>
<organism evidence="1 2">
    <name type="scientific">Phytophthora lilii</name>
    <dbReference type="NCBI Taxonomy" id="2077276"/>
    <lineage>
        <taxon>Eukaryota</taxon>
        <taxon>Sar</taxon>
        <taxon>Stramenopiles</taxon>
        <taxon>Oomycota</taxon>
        <taxon>Peronosporomycetes</taxon>
        <taxon>Peronosporales</taxon>
        <taxon>Peronosporaceae</taxon>
        <taxon>Phytophthora</taxon>
    </lineage>
</organism>
<dbReference type="AlphaFoldDB" id="A0A9W6U7T1"/>
<protein>
    <submittedName>
        <fullName evidence="1">Unnamed protein product</fullName>
    </submittedName>
</protein>
<proteinExistence type="predicted"/>
<accession>A0A9W6U7T1</accession>
<dbReference type="EMBL" id="BSXW01000632">
    <property type="protein sequence ID" value="GMF26865.1"/>
    <property type="molecule type" value="Genomic_DNA"/>
</dbReference>
<comment type="caution">
    <text evidence="1">The sequence shown here is derived from an EMBL/GenBank/DDBJ whole genome shotgun (WGS) entry which is preliminary data.</text>
</comment>